<keyword evidence="4 7" id="KW-0812">Transmembrane</keyword>
<organism evidence="11 12">
    <name type="scientific">Microthyrium microscopicum</name>
    <dbReference type="NCBI Taxonomy" id="703497"/>
    <lineage>
        <taxon>Eukaryota</taxon>
        <taxon>Fungi</taxon>
        <taxon>Dikarya</taxon>
        <taxon>Ascomycota</taxon>
        <taxon>Pezizomycotina</taxon>
        <taxon>Dothideomycetes</taxon>
        <taxon>Dothideomycetes incertae sedis</taxon>
        <taxon>Microthyriales</taxon>
        <taxon>Microthyriaceae</taxon>
        <taxon>Microthyrium</taxon>
    </lineage>
</organism>
<protein>
    <submittedName>
        <fullName evidence="11">DUF221-domain-containing protein</fullName>
    </submittedName>
</protein>
<feature type="domain" description="CSC1/OSCA1-like 7TM region" evidence="8">
    <location>
        <begin position="371"/>
        <end position="649"/>
    </location>
</feature>
<dbReference type="InterPro" id="IPR045122">
    <property type="entry name" value="Csc1-like"/>
</dbReference>
<keyword evidence="3" id="KW-0813">Transport</keyword>
<evidence type="ECO:0000256" key="6">
    <source>
        <dbReference type="ARBA" id="ARBA00023136"/>
    </source>
</evidence>
<evidence type="ECO:0000259" key="9">
    <source>
        <dbReference type="Pfam" id="PF13967"/>
    </source>
</evidence>
<dbReference type="EMBL" id="MU004244">
    <property type="protein sequence ID" value="KAF2663803.1"/>
    <property type="molecule type" value="Genomic_DNA"/>
</dbReference>
<evidence type="ECO:0000256" key="1">
    <source>
        <dbReference type="ARBA" id="ARBA00004141"/>
    </source>
</evidence>
<evidence type="ECO:0000259" key="10">
    <source>
        <dbReference type="Pfam" id="PF14703"/>
    </source>
</evidence>
<feature type="transmembrane region" description="Helical" evidence="7">
    <location>
        <begin position="375"/>
        <end position="398"/>
    </location>
</feature>
<dbReference type="InterPro" id="IPR032880">
    <property type="entry name" value="CSC1/OSCA1-like_N"/>
</dbReference>
<dbReference type="InterPro" id="IPR027815">
    <property type="entry name" value="CSC1/OSCA1-like_cyt"/>
</dbReference>
<evidence type="ECO:0000259" key="8">
    <source>
        <dbReference type="Pfam" id="PF02714"/>
    </source>
</evidence>
<feature type="transmembrane region" description="Helical" evidence="7">
    <location>
        <begin position="661"/>
        <end position="681"/>
    </location>
</feature>
<evidence type="ECO:0000256" key="7">
    <source>
        <dbReference type="SAM" id="Phobius"/>
    </source>
</evidence>
<evidence type="ECO:0000256" key="3">
    <source>
        <dbReference type="ARBA" id="ARBA00022448"/>
    </source>
</evidence>
<reference evidence="11" key="1">
    <citation type="journal article" date="2020" name="Stud. Mycol.">
        <title>101 Dothideomycetes genomes: a test case for predicting lifestyles and emergence of pathogens.</title>
        <authorList>
            <person name="Haridas S."/>
            <person name="Albert R."/>
            <person name="Binder M."/>
            <person name="Bloem J."/>
            <person name="Labutti K."/>
            <person name="Salamov A."/>
            <person name="Andreopoulos B."/>
            <person name="Baker S."/>
            <person name="Barry K."/>
            <person name="Bills G."/>
            <person name="Bluhm B."/>
            <person name="Cannon C."/>
            <person name="Castanera R."/>
            <person name="Culley D."/>
            <person name="Daum C."/>
            <person name="Ezra D."/>
            <person name="Gonzalez J."/>
            <person name="Henrissat B."/>
            <person name="Kuo A."/>
            <person name="Liang C."/>
            <person name="Lipzen A."/>
            <person name="Lutzoni F."/>
            <person name="Magnuson J."/>
            <person name="Mondo S."/>
            <person name="Nolan M."/>
            <person name="Ohm R."/>
            <person name="Pangilinan J."/>
            <person name="Park H.-J."/>
            <person name="Ramirez L."/>
            <person name="Alfaro M."/>
            <person name="Sun H."/>
            <person name="Tritt A."/>
            <person name="Yoshinaga Y."/>
            <person name="Zwiers L.-H."/>
            <person name="Turgeon B."/>
            <person name="Goodwin S."/>
            <person name="Spatafora J."/>
            <person name="Crous P."/>
            <person name="Grigoriev I."/>
        </authorList>
    </citation>
    <scope>NUCLEOTIDE SEQUENCE</scope>
    <source>
        <strain evidence="11">CBS 115976</strain>
    </source>
</reference>
<dbReference type="Pfam" id="PF13967">
    <property type="entry name" value="RSN1_TM"/>
    <property type="match status" value="1"/>
</dbReference>
<feature type="transmembrane region" description="Helical" evidence="7">
    <location>
        <begin position="102"/>
        <end position="121"/>
    </location>
</feature>
<feature type="domain" description="CSC1/OSCA1-like N-terminal transmembrane" evidence="9">
    <location>
        <begin position="16"/>
        <end position="168"/>
    </location>
</feature>
<sequence>LQLVSDPFHTQLQSQAFISSLITAFGATAVIALAFCFVRPYNSVVYAPRLRHADQKHAPPIIGKGPFAWVGPIVRAKEAMLVEKVGMDAAVFIRFTNMCRNMFLVLTVVGCGILVPLYLIGGKSQLKGTVGISAFMKLTPQFLVGTIFWGIVAAAWIMNLVVVGFLWWNYRGVAKLRRHYFESVEYQASLNSRTVMVTDIPKNLTTDEGVVRIVDSVKSSSVVPRGSIGRNVKGLPDLIEEHEELVRQLEGVLAKYLKNPDKLPPNRPMCKPSRKDPEYTKGGKVDAINYLTRRVQDLEAKIKGVRATLDQRNAMNYGFASYEGVEDAHAVAYAGRRKHPQGSNITLAPRPSDIIWKNLPLSPQQRRVRGAFNNLWIAILTLLWVVPNALIAVFLANLGNLGLIWPAFNTELHKNNKTWAAVQGILAPALTSGFYYVLPILFRRLAMRAGDKTKTSRDRHVLSKLYAFFVFNNLLMFSVFGAVWQYAAAIISARQQNKDILSSIKDGDIWTKLLVALCNVSPFWASWLLQRNLGAAIDLAQIANLAWGSFKRRFMSPTPRQLIELSAPPPFDYASYYNYFLFYSTVTLCFATIQPIVLPITAFYFCLDAWLKKYLLLYVFTTKTESGGRFWKVLFNRMLFAIFLSDIVVGAIIYARRQGTGNSWIMMLGSMAPLPILLLLFKLYCKRTYDGQCEYYTTRANKLEEVINDDKSTRSNQIAIRFGHPAMYKPLLTPMVHAKAQHMLSKVYNGRLDSDSDDDMASVAGYSDVYSMHSMSRNHMRKTSQANLKSSPFEFVNESDMDFENFKNRDDF</sequence>
<dbReference type="PANTHER" id="PTHR13018:SF149">
    <property type="entry name" value="DOMAIN PROTEIN, PUTATIVE (AFU_ORTHOLOGUE AFUA_3G11660)-RELATED"/>
    <property type="match status" value="1"/>
</dbReference>
<accession>A0A6A6TXU4</accession>
<feature type="non-terminal residue" evidence="11">
    <location>
        <position position="1"/>
    </location>
</feature>
<dbReference type="Proteomes" id="UP000799302">
    <property type="component" value="Unassembled WGS sequence"/>
</dbReference>
<dbReference type="Pfam" id="PF14703">
    <property type="entry name" value="PHM7_cyt"/>
    <property type="match status" value="1"/>
</dbReference>
<dbReference type="PANTHER" id="PTHR13018">
    <property type="entry name" value="PROBABLE MEMBRANE PROTEIN DUF221-RELATED"/>
    <property type="match status" value="1"/>
</dbReference>
<feature type="transmembrane region" description="Helical" evidence="7">
    <location>
        <begin position="418"/>
        <end position="438"/>
    </location>
</feature>
<keyword evidence="12" id="KW-1185">Reference proteome</keyword>
<feature type="domain" description="CSC1/OSCA1-like cytosolic" evidence="10">
    <location>
        <begin position="192"/>
        <end position="358"/>
    </location>
</feature>
<dbReference type="GO" id="GO:0005227">
    <property type="term" value="F:calcium-activated cation channel activity"/>
    <property type="evidence" value="ECO:0007669"/>
    <property type="project" value="InterPro"/>
</dbReference>
<feature type="transmembrane region" description="Helical" evidence="7">
    <location>
        <begin position="141"/>
        <end position="168"/>
    </location>
</feature>
<evidence type="ECO:0000313" key="11">
    <source>
        <dbReference type="EMBL" id="KAF2663803.1"/>
    </source>
</evidence>
<feature type="transmembrane region" description="Helical" evidence="7">
    <location>
        <begin position="638"/>
        <end position="655"/>
    </location>
</feature>
<dbReference type="Pfam" id="PF02714">
    <property type="entry name" value="RSN1_7TM"/>
    <property type="match status" value="1"/>
</dbReference>
<comment type="subcellular location">
    <subcellularLocation>
        <location evidence="1">Membrane</location>
        <topology evidence="1">Multi-pass membrane protein</topology>
    </subcellularLocation>
</comment>
<feature type="transmembrane region" description="Helical" evidence="7">
    <location>
        <begin position="580"/>
        <end position="607"/>
    </location>
</feature>
<keyword evidence="5 7" id="KW-1133">Transmembrane helix</keyword>
<evidence type="ECO:0000313" key="12">
    <source>
        <dbReference type="Proteomes" id="UP000799302"/>
    </source>
</evidence>
<dbReference type="OrthoDB" id="2150324at2759"/>
<evidence type="ECO:0000256" key="5">
    <source>
        <dbReference type="ARBA" id="ARBA00022989"/>
    </source>
</evidence>
<dbReference type="GO" id="GO:0005886">
    <property type="term" value="C:plasma membrane"/>
    <property type="evidence" value="ECO:0007669"/>
    <property type="project" value="TreeGrafter"/>
</dbReference>
<feature type="non-terminal residue" evidence="11">
    <location>
        <position position="812"/>
    </location>
</feature>
<feature type="transmembrane region" description="Helical" evidence="7">
    <location>
        <begin position="465"/>
        <end position="487"/>
    </location>
</feature>
<comment type="similarity">
    <text evidence="2">Belongs to the CSC1 (TC 1.A.17) family.</text>
</comment>
<evidence type="ECO:0000256" key="4">
    <source>
        <dbReference type="ARBA" id="ARBA00022692"/>
    </source>
</evidence>
<proteinExistence type="inferred from homology"/>
<gene>
    <name evidence="11" type="ORF">BT63DRAFT_353378</name>
</gene>
<keyword evidence="6 7" id="KW-0472">Membrane</keyword>
<dbReference type="AlphaFoldDB" id="A0A6A6TXU4"/>
<name>A0A6A6TXU4_9PEZI</name>
<feature type="transmembrane region" description="Helical" evidence="7">
    <location>
        <begin position="16"/>
        <end position="38"/>
    </location>
</feature>
<evidence type="ECO:0000256" key="2">
    <source>
        <dbReference type="ARBA" id="ARBA00007779"/>
    </source>
</evidence>
<dbReference type="InterPro" id="IPR003864">
    <property type="entry name" value="CSC1/OSCA1-like_7TM"/>
</dbReference>